<evidence type="ECO:0008006" key="9">
    <source>
        <dbReference type="Google" id="ProtNLM"/>
    </source>
</evidence>
<keyword evidence="8" id="KW-1185">Reference proteome</keyword>
<evidence type="ECO:0000256" key="4">
    <source>
        <dbReference type="ARBA" id="ARBA00022723"/>
    </source>
</evidence>
<dbReference type="PANTHER" id="PTHR24305">
    <property type="entry name" value="CYTOCHROME P450"/>
    <property type="match status" value="1"/>
</dbReference>
<gene>
    <name evidence="7" type="ORF">PG994_002990</name>
</gene>
<proteinExistence type="inferred from homology"/>
<organism evidence="7 8">
    <name type="scientific">Apiospora phragmitis</name>
    <dbReference type="NCBI Taxonomy" id="2905665"/>
    <lineage>
        <taxon>Eukaryota</taxon>
        <taxon>Fungi</taxon>
        <taxon>Dikarya</taxon>
        <taxon>Ascomycota</taxon>
        <taxon>Pezizomycotina</taxon>
        <taxon>Sordariomycetes</taxon>
        <taxon>Xylariomycetidae</taxon>
        <taxon>Amphisphaeriales</taxon>
        <taxon>Apiosporaceae</taxon>
        <taxon>Apiospora</taxon>
    </lineage>
</organism>
<dbReference type="PANTHER" id="PTHR24305:SF166">
    <property type="entry name" value="CYTOCHROME P450 12A4, MITOCHONDRIAL-RELATED"/>
    <property type="match status" value="1"/>
</dbReference>
<dbReference type="InterPro" id="IPR050121">
    <property type="entry name" value="Cytochrome_P450_monoxygenase"/>
</dbReference>
<dbReference type="InterPro" id="IPR002403">
    <property type="entry name" value="Cyt_P450_E_grp-IV"/>
</dbReference>
<protein>
    <recommendedName>
        <fullName evidence="9">Cytochrome P450 monooxygenase</fullName>
    </recommendedName>
</protein>
<evidence type="ECO:0000256" key="6">
    <source>
        <dbReference type="ARBA" id="ARBA00023033"/>
    </source>
</evidence>
<sequence length="576" mass="65200">MTVSLEPLHLAAVGLLAFVLLYAVKRVYPRPLPGIPYNATSARSFWGDATGLLEAFKVTQDPNKFIFQQNRLLHSPVIQLFLAPASKPTVIIDDVREVKDILSHRTHEFDRAPRTQDAYRALLPHCSLVKLTGPAFKEQRKFWEGVTGIPFLRRVAEPKMYHYALGVVELFRAQAAVAGGRPFAGFDNFDVAAFELICDIVFGTPGSAIEDARREVVRASRDKTVAQPASLDSVAQLPIVQKPEMCSDVSFFISTIAKSLKSLFPPWSLWYLRQQPLHRQRLARKENTIDGHIENTRARLARLSPEQLKELEEDSAVVTGVRRQLLARLGRGEPLEDKFSKLIQKEIHDELFMILVAGHETKAVLLSWSVKFLMANPSKQEKLREVLQAAFPERASKGGEQPSAKSILYTSIPYLEAFMEESIRAANTSPRLVRMTATDTQSLGYPIPKGVTVFLNPYIGTKPLDIPEGLQSDTSRASKDNFESYWDPRGMDDFEPERWLNDDGSFNPRKFPRLAFSAGPRMCYGRNLALMEFRVNLVLLVLNFKFEQVPKGLDSMESQQRLFRMPRQIYVRLTPL</sequence>
<evidence type="ECO:0000256" key="5">
    <source>
        <dbReference type="ARBA" id="ARBA00023004"/>
    </source>
</evidence>
<dbReference type="Proteomes" id="UP001480595">
    <property type="component" value="Unassembled WGS sequence"/>
</dbReference>
<dbReference type="Gene3D" id="1.10.630.10">
    <property type="entry name" value="Cytochrome P450"/>
    <property type="match status" value="1"/>
</dbReference>
<comment type="caution">
    <text evidence="7">The sequence shown here is derived from an EMBL/GenBank/DDBJ whole genome shotgun (WGS) entry which is preliminary data.</text>
</comment>
<dbReference type="RefSeq" id="XP_066720254.1">
    <property type="nucleotide sequence ID" value="XM_066854399.1"/>
</dbReference>
<keyword evidence="6" id="KW-0560">Oxidoreductase</keyword>
<name>A0ABR1W6Q8_9PEZI</name>
<evidence type="ECO:0000313" key="8">
    <source>
        <dbReference type="Proteomes" id="UP001480595"/>
    </source>
</evidence>
<dbReference type="PRINTS" id="PR00465">
    <property type="entry name" value="EP450IV"/>
</dbReference>
<keyword evidence="4" id="KW-0479">Metal-binding</keyword>
<dbReference type="InterPro" id="IPR001128">
    <property type="entry name" value="Cyt_P450"/>
</dbReference>
<dbReference type="InterPro" id="IPR036396">
    <property type="entry name" value="Cyt_P450_sf"/>
</dbReference>
<evidence type="ECO:0000256" key="2">
    <source>
        <dbReference type="ARBA" id="ARBA00010617"/>
    </source>
</evidence>
<evidence type="ECO:0000256" key="1">
    <source>
        <dbReference type="ARBA" id="ARBA00001971"/>
    </source>
</evidence>
<accession>A0ABR1W6Q8</accession>
<dbReference type="GeneID" id="92087462"/>
<evidence type="ECO:0000313" key="7">
    <source>
        <dbReference type="EMBL" id="KAK8079183.1"/>
    </source>
</evidence>
<dbReference type="Pfam" id="PF00067">
    <property type="entry name" value="p450"/>
    <property type="match status" value="2"/>
</dbReference>
<reference evidence="7 8" key="1">
    <citation type="submission" date="2023-01" db="EMBL/GenBank/DDBJ databases">
        <title>Analysis of 21 Apiospora genomes using comparative genomics revels a genus with tremendous synthesis potential of carbohydrate active enzymes and secondary metabolites.</title>
        <authorList>
            <person name="Sorensen T."/>
        </authorList>
    </citation>
    <scope>NUCLEOTIDE SEQUENCE [LARGE SCALE GENOMIC DNA]</scope>
    <source>
        <strain evidence="7 8">CBS 135458</strain>
    </source>
</reference>
<keyword evidence="3" id="KW-0349">Heme</keyword>
<dbReference type="SUPFAM" id="SSF48264">
    <property type="entry name" value="Cytochrome P450"/>
    <property type="match status" value="1"/>
</dbReference>
<dbReference type="PRINTS" id="PR00385">
    <property type="entry name" value="P450"/>
</dbReference>
<dbReference type="EMBL" id="JAQQWL010000003">
    <property type="protein sequence ID" value="KAK8079183.1"/>
    <property type="molecule type" value="Genomic_DNA"/>
</dbReference>
<evidence type="ECO:0000256" key="3">
    <source>
        <dbReference type="ARBA" id="ARBA00022617"/>
    </source>
</evidence>
<keyword evidence="6" id="KW-0503">Monooxygenase</keyword>
<comment type="cofactor">
    <cofactor evidence="1">
        <name>heme</name>
        <dbReference type="ChEBI" id="CHEBI:30413"/>
    </cofactor>
</comment>
<comment type="similarity">
    <text evidence="2">Belongs to the cytochrome P450 family.</text>
</comment>
<keyword evidence="5" id="KW-0408">Iron</keyword>